<dbReference type="OrthoDB" id="7958944at2759"/>
<evidence type="ECO:0000313" key="2">
    <source>
        <dbReference type="Proteomes" id="UP000005239"/>
    </source>
</evidence>
<accession>A0A2A6CV81</accession>
<dbReference type="Proteomes" id="UP000005239">
    <property type="component" value="Unassembled WGS sequence"/>
</dbReference>
<name>A0A2A6CV81_PRIPA</name>
<dbReference type="AlphaFoldDB" id="A0A2A6CV81"/>
<dbReference type="EnsemblMetazoa" id="PPA44175.1">
    <property type="protein sequence ID" value="PPA44175.1"/>
    <property type="gene ID" value="WBGene00282544"/>
</dbReference>
<accession>A0A8R1Z2V1</accession>
<gene>
    <name evidence="1" type="primary">WBGene00282544</name>
</gene>
<sequence length="74" mass="8114">MAKNTMRATLLQDQATFVWVICSSVVPAWMNRKEGGATPRNVPQKKGDAATSSTGDVMLMNQLGSRGVTRRKMM</sequence>
<reference evidence="1" key="2">
    <citation type="submission" date="2022-06" db="UniProtKB">
        <authorList>
            <consortium name="EnsemblMetazoa"/>
        </authorList>
    </citation>
    <scope>IDENTIFICATION</scope>
    <source>
        <strain evidence="1">PS312</strain>
    </source>
</reference>
<organism evidence="1 2">
    <name type="scientific">Pristionchus pacificus</name>
    <name type="common">Parasitic nematode worm</name>
    <dbReference type="NCBI Taxonomy" id="54126"/>
    <lineage>
        <taxon>Eukaryota</taxon>
        <taxon>Metazoa</taxon>
        <taxon>Ecdysozoa</taxon>
        <taxon>Nematoda</taxon>
        <taxon>Chromadorea</taxon>
        <taxon>Rhabditida</taxon>
        <taxon>Rhabditina</taxon>
        <taxon>Diplogasteromorpha</taxon>
        <taxon>Diplogasteroidea</taxon>
        <taxon>Neodiplogasteridae</taxon>
        <taxon>Pristionchus</taxon>
    </lineage>
</organism>
<proteinExistence type="predicted"/>
<reference evidence="2" key="1">
    <citation type="journal article" date="2008" name="Nat. Genet.">
        <title>The Pristionchus pacificus genome provides a unique perspective on nematode lifestyle and parasitism.</title>
        <authorList>
            <person name="Dieterich C."/>
            <person name="Clifton S.W."/>
            <person name="Schuster L.N."/>
            <person name="Chinwalla A."/>
            <person name="Delehaunty K."/>
            <person name="Dinkelacker I."/>
            <person name="Fulton L."/>
            <person name="Fulton R."/>
            <person name="Godfrey J."/>
            <person name="Minx P."/>
            <person name="Mitreva M."/>
            <person name="Roeseler W."/>
            <person name="Tian H."/>
            <person name="Witte H."/>
            <person name="Yang S.P."/>
            <person name="Wilson R.K."/>
            <person name="Sommer R.J."/>
        </authorList>
    </citation>
    <scope>NUCLEOTIDE SEQUENCE [LARGE SCALE GENOMIC DNA]</scope>
    <source>
        <strain evidence="2">PS312</strain>
    </source>
</reference>
<protein>
    <submittedName>
        <fullName evidence="1">Uncharacterized protein</fullName>
    </submittedName>
</protein>
<evidence type="ECO:0000313" key="1">
    <source>
        <dbReference type="EnsemblMetazoa" id="PPA44175.1"/>
    </source>
</evidence>
<keyword evidence="2" id="KW-1185">Reference proteome</keyword>